<name>A0ABU6W013_9FABA</name>
<reference evidence="2 3" key="1">
    <citation type="journal article" date="2023" name="Plants (Basel)">
        <title>Bridging the Gap: Combining Genomics and Transcriptomics Approaches to Understand Stylosanthes scabra, an Orphan Legume from the Brazilian Caatinga.</title>
        <authorList>
            <person name="Ferreira-Neto J.R.C."/>
            <person name="da Silva M.D."/>
            <person name="Binneck E."/>
            <person name="de Melo N.F."/>
            <person name="da Silva R.H."/>
            <person name="de Melo A.L.T.M."/>
            <person name="Pandolfi V."/>
            <person name="Bustamante F.O."/>
            <person name="Brasileiro-Vidal A.C."/>
            <person name="Benko-Iseppon A.M."/>
        </authorList>
    </citation>
    <scope>NUCLEOTIDE SEQUENCE [LARGE SCALE GENOMIC DNA]</scope>
    <source>
        <tissue evidence="2">Leaves</tissue>
    </source>
</reference>
<proteinExistence type="predicted"/>
<feature type="non-terminal residue" evidence="2">
    <location>
        <position position="69"/>
    </location>
</feature>
<evidence type="ECO:0000256" key="1">
    <source>
        <dbReference type="SAM" id="MobiDB-lite"/>
    </source>
</evidence>
<organism evidence="2 3">
    <name type="scientific">Stylosanthes scabra</name>
    <dbReference type="NCBI Taxonomy" id="79078"/>
    <lineage>
        <taxon>Eukaryota</taxon>
        <taxon>Viridiplantae</taxon>
        <taxon>Streptophyta</taxon>
        <taxon>Embryophyta</taxon>
        <taxon>Tracheophyta</taxon>
        <taxon>Spermatophyta</taxon>
        <taxon>Magnoliopsida</taxon>
        <taxon>eudicotyledons</taxon>
        <taxon>Gunneridae</taxon>
        <taxon>Pentapetalae</taxon>
        <taxon>rosids</taxon>
        <taxon>fabids</taxon>
        <taxon>Fabales</taxon>
        <taxon>Fabaceae</taxon>
        <taxon>Papilionoideae</taxon>
        <taxon>50 kb inversion clade</taxon>
        <taxon>dalbergioids sensu lato</taxon>
        <taxon>Dalbergieae</taxon>
        <taxon>Pterocarpus clade</taxon>
        <taxon>Stylosanthes</taxon>
    </lineage>
</organism>
<feature type="non-terminal residue" evidence="2">
    <location>
        <position position="1"/>
    </location>
</feature>
<evidence type="ECO:0000313" key="3">
    <source>
        <dbReference type="Proteomes" id="UP001341840"/>
    </source>
</evidence>
<gene>
    <name evidence="2" type="ORF">PIB30_099651</name>
</gene>
<keyword evidence="3" id="KW-1185">Reference proteome</keyword>
<protein>
    <submittedName>
        <fullName evidence="2">Uncharacterized protein</fullName>
    </submittedName>
</protein>
<sequence>ILKQPHSSIKKLKSRKHLQDHNQRNQSKKNLNKSFTCFKKTRNFRQMKKVTKKTIQMKTIVSESTLMMT</sequence>
<evidence type="ECO:0000313" key="2">
    <source>
        <dbReference type="EMBL" id="MED6177593.1"/>
    </source>
</evidence>
<dbReference type="Proteomes" id="UP001341840">
    <property type="component" value="Unassembled WGS sequence"/>
</dbReference>
<accession>A0ABU6W013</accession>
<dbReference type="EMBL" id="JASCZI010153726">
    <property type="protein sequence ID" value="MED6177593.1"/>
    <property type="molecule type" value="Genomic_DNA"/>
</dbReference>
<comment type="caution">
    <text evidence="2">The sequence shown here is derived from an EMBL/GenBank/DDBJ whole genome shotgun (WGS) entry which is preliminary data.</text>
</comment>
<feature type="region of interest" description="Disordered" evidence="1">
    <location>
        <begin position="1"/>
        <end position="33"/>
    </location>
</feature>